<evidence type="ECO:0000313" key="3">
    <source>
        <dbReference type="Proteomes" id="UP001205311"/>
    </source>
</evidence>
<organism evidence="2 3">
    <name type="scientific">Streptoalloteichus tenebrarius (strain ATCC 17920 / DSM 40477 / JCM 4838 / CBS 697.72 / NBRC 16177 / NCIMB 11028 / NRRL B-12390 / A12253. 1 / ISP 5477)</name>
    <name type="common">Streptomyces tenebrarius</name>
    <dbReference type="NCBI Taxonomy" id="1933"/>
    <lineage>
        <taxon>Bacteria</taxon>
        <taxon>Bacillati</taxon>
        <taxon>Actinomycetota</taxon>
        <taxon>Actinomycetes</taxon>
        <taxon>Pseudonocardiales</taxon>
        <taxon>Pseudonocardiaceae</taxon>
        <taxon>Streptoalloteichus</taxon>
    </lineage>
</organism>
<evidence type="ECO:0000256" key="1">
    <source>
        <dbReference type="SAM" id="MobiDB-lite"/>
    </source>
</evidence>
<sequence>MLLAERRPGAPTPDLTGPEDPAGNEPVPGGVLVVGVVIGFGVVLRHVLTTAHPPPVLAGRRCAGLEPRRAPGRCQSKQVWTVVGPMVALPSRTGLFTMIWCQYGRCWRWICVPTYFGRGPEGARRVARQFGWYCDERREYDLCPEHVRGMPPPPPPKAARLRRWFRRRRGG</sequence>
<proteinExistence type="predicted"/>
<name>A0ABT1HTT3_STRSD</name>
<reference evidence="2 3" key="1">
    <citation type="submission" date="2022-06" db="EMBL/GenBank/DDBJ databases">
        <title>Genomic Encyclopedia of Archaeal and Bacterial Type Strains, Phase II (KMG-II): from individual species to whole genera.</title>
        <authorList>
            <person name="Goeker M."/>
        </authorList>
    </citation>
    <scope>NUCLEOTIDE SEQUENCE [LARGE SCALE GENOMIC DNA]</scope>
    <source>
        <strain evidence="2 3">DSM 40477</strain>
    </source>
</reference>
<dbReference type="EMBL" id="JAMTCP010000011">
    <property type="protein sequence ID" value="MCP2258893.1"/>
    <property type="molecule type" value="Genomic_DNA"/>
</dbReference>
<dbReference type="Proteomes" id="UP001205311">
    <property type="component" value="Unassembled WGS sequence"/>
</dbReference>
<gene>
    <name evidence="2" type="ORF">LX15_002591</name>
</gene>
<accession>A0ABT1HTT3</accession>
<protein>
    <submittedName>
        <fullName evidence="2">Uncharacterized protein</fullName>
    </submittedName>
</protein>
<feature type="region of interest" description="Disordered" evidence="1">
    <location>
        <begin position="1"/>
        <end position="24"/>
    </location>
</feature>
<keyword evidence="3" id="KW-1185">Reference proteome</keyword>
<evidence type="ECO:0000313" key="2">
    <source>
        <dbReference type="EMBL" id="MCP2258893.1"/>
    </source>
</evidence>
<comment type="caution">
    <text evidence="2">The sequence shown here is derived from an EMBL/GenBank/DDBJ whole genome shotgun (WGS) entry which is preliminary data.</text>
</comment>